<evidence type="ECO:0000313" key="2">
    <source>
        <dbReference type="EMBL" id="GMH69762.1"/>
    </source>
</evidence>
<feature type="compositionally biased region" description="Polar residues" evidence="1">
    <location>
        <begin position="21"/>
        <end position="47"/>
    </location>
</feature>
<dbReference type="Proteomes" id="UP001165082">
    <property type="component" value="Unassembled WGS sequence"/>
</dbReference>
<reference evidence="2" key="1">
    <citation type="submission" date="2022-07" db="EMBL/GenBank/DDBJ databases">
        <title>Genome analysis of Parmales, a sister group of diatoms, reveals the evolutionary specialization of diatoms from phago-mixotrophs to photoautotrophs.</title>
        <authorList>
            <person name="Ban H."/>
            <person name="Sato S."/>
            <person name="Yoshikawa S."/>
            <person name="Kazumasa Y."/>
            <person name="Nakamura Y."/>
            <person name="Ichinomiya M."/>
            <person name="Saitoh K."/>
            <person name="Sato N."/>
            <person name="Blanc-Mathieu R."/>
            <person name="Endo H."/>
            <person name="Kuwata A."/>
            <person name="Ogata H."/>
        </authorList>
    </citation>
    <scope>NUCLEOTIDE SEQUENCE</scope>
</reference>
<sequence length="317" mass="35386">MRKRHFVEVVMPQQGEAKGIKSQQGEAKGIESQQGEAKGIESQQDEVSPSLKDDQIALLTQENADLRVALRNSKIANEDLVSAHSEDLASEHSEVVALLKGRRPTENLLEELREVKKVKVGLIVHDLPKLVADFILHQEDKKGLFRRQKIHQYKQDHSLIFWQHCYADSNKVVEYLLDVKFEGNAVKGLTIKLISVDEMDLPSMIRKSVYKATATSRISNAKRAIIRGEIQIIGHEFGQSAVTFHGELEAAKQSGLAKLAQEEGEPMGAETLEAFEAAAAVAATPVKDLRVSLPRALIDKITHTELKMANRLQEKHR</sequence>
<dbReference type="AlphaFoldDB" id="A0A9W7ACH9"/>
<protein>
    <submittedName>
        <fullName evidence="2">Uncharacterized protein</fullName>
    </submittedName>
</protein>
<organism evidence="2 3">
    <name type="scientific">Triparma retinervis</name>
    <dbReference type="NCBI Taxonomy" id="2557542"/>
    <lineage>
        <taxon>Eukaryota</taxon>
        <taxon>Sar</taxon>
        <taxon>Stramenopiles</taxon>
        <taxon>Ochrophyta</taxon>
        <taxon>Bolidophyceae</taxon>
        <taxon>Parmales</taxon>
        <taxon>Triparmaceae</taxon>
        <taxon>Triparma</taxon>
    </lineage>
</organism>
<proteinExistence type="predicted"/>
<feature type="region of interest" description="Disordered" evidence="1">
    <location>
        <begin position="11"/>
        <end position="51"/>
    </location>
</feature>
<comment type="caution">
    <text evidence="2">The sequence shown here is derived from an EMBL/GenBank/DDBJ whole genome shotgun (WGS) entry which is preliminary data.</text>
</comment>
<accession>A0A9W7ACH9</accession>
<dbReference type="EMBL" id="BRXZ01002767">
    <property type="protein sequence ID" value="GMH69762.1"/>
    <property type="molecule type" value="Genomic_DNA"/>
</dbReference>
<evidence type="ECO:0000256" key="1">
    <source>
        <dbReference type="SAM" id="MobiDB-lite"/>
    </source>
</evidence>
<keyword evidence="3" id="KW-1185">Reference proteome</keyword>
<name>A0A9W7ACH9_9STRA</name>
<gene>
    <name evidence="2" type="ORF">TrRE_jg924</name>
</gene>
<evidence type="ECO:0000313" key="3">
    <source>
        <dbReference type="Proteomes" id="UP001165082"/>
    </source>
</evidence>